<dbReference type="RefSeq" id="WP_202654149.1">
    <property type="nucleotide sequence ID" value="NZ_JAESWB010000168.1"/>
</dbReference>
<dbReference type="EMBL" id="JAESWB010000168">
    <property type="protein sequence ID" value="MBL4952925.1"/>
    <property type="molecule type" value="Genomic_DNA"/>
</dbReference>
<comment type="caution">
    <text evidence="6">The sequence shown here is derived from an EMBL/GenBank/DDBJ whole genome shotgun (WGS) entry which is preliminary data.</text>
</comment>
<feature type="domain" description="Flagellar hook protein FlgE/F/G-like D1" evidence="5">
    <location>
        <begin position="128"/>
        <end position="190"/>
    </location>
</feature>
<dbReference type="PANTHER" id="PTHR30435">
    <property type="entry name" value="FLAGELLAR PROTEIN"/>
    <property type="match status" value="1"/>
</dbReference>
<comment type="subcellular location">
    <subcellularLocation>
        <location evidence="2">Bacterial flagellum basal body</location>
    </subcellularLocation>
</comment>
<evidence type="ECO:0000313" key="7">
    <source>
        <dbReference type="Proteomes" id="UP000623967"/>
    </source>
</evidence>
<dbReference type="PANTHER" id="PTHR30435:SF19">
    <property type="entry name" value="FLAGELLAR BASAL-BODY ROD PROTEIN FLGG"/>
    <property type="match status" value="1"/>
</dbReference>
<feature type="domain" description="Flagellar basal-body/hook protein C-terminal" evidence="4">
    <location>
        <begin position="244"/>
        <end position="286"/>
    </location>
</feature>
<keyword evidence="6" id="KW-0282">Flagellum</keyword>
<evidence type="ECO:0000256" key="2">
    <source>
        <dbReference type="RuleBase" id="RU362116"/>
    </source>
</evidence>
<dbReference type="InterPro" id="IPR037925">
    <property type="entry name" value="FlgE/F/G-like"/>
</dbReference>
<evidence type="ECO:0000313" key="6">
    <source>
        <dbReference type="EMBL" id="MBL4952925.1"/>
    </source>
</evidence>
<reference evidence="6 7" key="1">
    <citation type="submission" date="2021-01" db="EMBL/GenBank/DDBJ databases">
        <title>Genome public.</title>
        <authorList>
            <person name="Liu C."/>
            <person name="Sun Q."/>
        </authorList>
    </citation>
    <scope>NUCLEOTIDE SEQUENCE [LARGE SCALE GENOMIC DNA]</scope>
    <source>
        <strain evidence="6 7">YIM B02564</strain>
    </source>
</reference>
<gene>
    <name evidence="6" type="ORF">JK635_11950</name>
</gene>
<sequence>MLRGLYNAASGMYSLERRQEALADNLANVQTPGYKKDDTVLKAFPEMLIKRIRDFDGAANVPVAGAPQIPGQPMTIGGLYNGVYAQERIPSFQQGALMQTDLPLDVAINDQEIPMQTINGRQVKPAALFTVQLPDGTVGYTRNGKWDVDANGNLVTADGYRVLGVNGQPIQLANGIRKEDLKIMPDGQILVQAGNQTTTVGRIGIALAQNPFDLRRLGGNVYQAAAPLPLMQNPGAAGSGVSLQQGFIEQSNVDAGQTMADMMQTVRGYEANQKVIDVYNQSLQQLYSVGKLNG</sequence>
<dbReference type="Pfam" id="PF06429">
    <property type="entry name" value="Flg_bbr_C"/>
    <property type="match status" value="1"/>
</dbReference>
<evidence type="ECO:0000256" key="1">
    <source>
        <dbReference type="ARBA" id="ARBA00009677"/>
    </source>
</evidence>
<keyword evidence="6" id="KW-0969">Cilium</keyword>
<evidence type="ECO:0000259" key="3">
    <source>
        <dbReference type="Pfam" id="PF00460"/>
    </source>
</evidence>
<dbReference type="InterPro" id="IPR001444">
    <property type="entry name" value="Flag_bb_rod_N"/>
</dbReference>
<dbReference type="InterPro" id="IPR053967">
    <property type="entry name" value="LlgE_F_G-like_D1"/>
</dbReference>
<keyword evidence="6" id="KW-0966">Cell projection</keyword>
<dbReference type="InterPro" id="IPR020013">
    <property type="entry name" value="Flagellar_FlgE/F/G"/>
</dbReference>
<dbReference type="SUPFAM" id="SSF117143">
    <property type="entry name" value="Flagellar hook protein flgE"/>
    <property type="match status" value="1"/>
</dbReference>
<comment type="similarity">
    <text evidence="1 2">Belongs to the flagella basal body rod proteins family.</text>
</comment>
<dbReference type="NCBIfam" id="TIGR03506">
    <property type="entry name" value="FlgEFG_subfam"/>
    <property type="match status" value="1"/>
</dbReference>
<accession>A0ABS1TNM6</accession>
<dbReference type="Pfam" id="PF22692">
    <property type="entry name" value="LlgE_F_G_D1"/>
    <property type="match status" value="1"/>
</dbReference>
<evidence type="ECO:0000259" key="4">
    <source>
        <dbReference type="Pfam" id="PF06429"/>
    </source>
</evidence>
<protein>
    <submittedName>
        <fullName evidence="6">Flagellar hook-basal body protein</fullName>
    </submittedName>
</protein>
<name>A0ABS1TNM6_9BACI</name>
<keyword evidence="7" id="KW-1185">Reference proteome</keyword>
<evidence type="ECO:0000259" key="5">
    <source>
        <dbReference type="Pfam" id="PF22692"/>
    </source>
</evidence>
<keyword evidence="2" id="KW-0975">Bacterial flagellum</keyword>
<organism evidence="6 7">
    <name type="scientific">Neobacillus paridis</name>
    <dbReference type="NCBI Taxonomy" id="2803862"/>
    <lineage>
        <taxon>Bacteria</taxon>
        <taxon>Bacillati</taxon>
        <taxon>Bacillota</taxon>
        <taxon>Bacilli</taxon>
        <taxon>Bacillales</taxon>
        <taxon>Bacillaceae</taxon>
        <taxon>Neobacillus</taxon>
    </lineage>
</organism>
<dbReference type="Pfam" id="PF00460">
    <property type="entry name" value="Flg_bb_rod"/>
    <property type="match status" value="1"/>
</dbReference>
<proteinExistence type="inferred from homology"/>
<dbReference type="Proteomes" id="UP000623967">
    <property type="component" value="Unassembled WGS sequence"/>
</dbReference>
<dbReference type="InterPro" id="IPR010930">
    <property type="entry name" value="Flg_bb/hook_C_dom"/>
</dbReference>
<feature type="domain" description="Flagellar basal body rod protein N-terminal" evidence="3">
    <location>
        <begin position="5"/>
        <end position="35"/>
    </location>
</feature>